<protein>
    <submittedName>
        <fullName evidence="4">Phosphatidylinositol 4,5-bisphosphate-binding protein SLM2</fullName>
    </submittedName>
</protein>
<dbReference type="PROSITE" id="PS50003">
    <property type="entry name" value="PH_DOMAIN"/>
    <property type="match status" value="1"/>
</dbReference>
<dbReference type="PANTHER" id="PTHR31941">
    <property type="entry name" value="CYTOSKELETAL SIGNALING PROTEIN SLM1"/>
    <property type="match status" value="1"/>
</dbReference>
<dbReference type="AlphaFoldDB" id="A0A2P8A0Q4"/>
<dbReference type="Proteomes" id="UP000243723">
    <property type="component" value="Unassembled WGS sequence"/>
</dbReference>
<keyword evidence="1" id="KW-0597">Phosphoprotein</keyword>
<dbReference type="Pfam" id="PF20400">
    <property type="entry name" value="BAR_4"/>
    <property type="match status" value="1"/>
</dbReference>
<dbReference type="STRING" id="40998.A0A2P8A0Q4"/>
<dbReference type="InterPro" id="IPR046868">
    <property type="entry name" value="BAR_4"/>
</dbReference>
<dbReference type="InterPro" id="IPR043453">
    <property type="entry name" value="Slm1_PH"/>
</dbReference>
<feature type="compositionally biased region" description="Polar residues" evidence="2">
    <location>
        <begin position="50"/>
        <end position="59"/>
    </location>
</feature>
<organism evidence="4 5">
    <name type="scientific">Elsinoe australis</name>
    <dbReference type="NCBI Taxonomy" id="40998"/>
    <lineage>
        <taxon>Eukaryota</taxon>
        <taxon>Fungi</taxon>
        <taxon>Dikarya</taxon>
        <taxon>Ascomycota</taxon>
        <taxon>Pezizomycotina</taxon>
        <taxon>Dothideomycetes</taxon>
        <taxon>Dothideomycetidae</taxon>
        <taxon>Myriangiales</taxon>
        <taxon>Elsinoaceae</taxon>
        <taxon>Elsinoe</taxon>
    </lineage>
</organism>
<dbReference type="InterPro" id="IPR001849">
    <property type="entry name" value="PH_domain"/>
</dbReference>
<feature type="region of interest" description="Disordered" evidence="2">
    <location>
        <begin position="814"/>
        <end position="894"/>
    </location>
</feature>
<feature type="compositionally biased region" description="Polar residues" evidence="2">
    <location>
        <begin position="731"/>
        <end position="741"/>
    </location>
</feature>
<dbReference type="Gene3D" id="2.30.29.30">
    <property type="entry name" value="Pleckstrin-homology domain (PH domain)/Phosphotyrosine-binding domain (PTB)"/>
    <property type="match status" value="1"/>
</dbReference>
<feature type="compositionally biased region" description="Polar residues" evidence="2">
    <location>
        <begin position="823"/>
        <end position="833"/>
    </location>
</feature>
<feature type="region of interest" description="Disordered" evidence="2">
    <location>
        <begin position="566"/>
        <end position="718"/>
    </location>
</feature>
<dbReference type="EMBL" id="NHZQ01000087">
    <property type="protein sequence ID" value="PSK54054.1"/>
    <property type="molecule type" value="Genomic_DNA"/>
</dbReference>
<evidence type="ECO:0000259" key="3">
    <source>
        <dbReference type="PROSITE" id="PS50003"/>
    </source>
</evidence>
<evidence type="ECO:0000313" key="4">
    <source>
        <dbReference type="EMBL" id="PSK54054.1"/>
    </source>
</evidence>
<dbReference type="InterPro" id="IPR011993">
    <property type="entry name" value="PH-like_dom_sf"/>
</dbReference>
<name>A0A2P8A0Q4_9PEZI</name>
<proteinExistence type="predicted"/>
<evidence type="ECO:0000313" key="5">
    <source>
        <dbReference type="Proteomes" id="UP000243723"/>
    </source>
</evidence>
<dbReference type="InterPro" id="IPR046869">
    <property type="entry name" value="SLM1/RGC1-like_PH"/>
</dbReference>
<feature type="compositionally biased region" description="Low complexity" evidence="2">
    <location>
        <begin position="834"/>
        <end position="851"/>
    </location>
</feature>
<feature type="domain" description="PH" evidence="3">
    <location>
        <begin position="413"/>
        <end position="518"/>
    </location>
</feature>
<feature type="region of interest" description="Disordered" evidence="2">
    <location>
        <begin position="1"/>
        <end position="129"/>
    </location>
</feature>
<feature type="compositionally biased region" description="Low complexity" evidence="2">
    <location>
        <begin position="675"/>
        <end position="685"/>
    </location>
</feature>
<dbReference type="CDD" id="cd13311">
    <property type="entry name" value="PH_Slm1"/>
    <property type="match status" value="1"/>
</dbReference>
<gene>
    <name evidence="4" type="ORF">B9Z65_7860</name>
</gene>
<feature type="compositionally biased region" description="Low complexity" evidence="2">
    <location>
        <begin position="71"/>
        <end position="86"/>
    </location>
</feature>
<sequence>MSSALQDSHATNNYPQPDQTQISRGYGPASRAQMTPTSNSTDVQDYGTDTRPSTAQSYEPSKRNSYIMEDSTGLSRSASRASTTAGDGVSRSNTLKKRNSLSRKGSLKRSSSRKSLRAGSIKGVNIGEEEQDKDYNSAFHTPIPTHGSPTDVLANRFQAWRSFLKSLITYFREIQTSYETRSKAIMKVSNVISNTQAPSVFMTDGGLNDASRILGDYHKHALNESNKARDIEQDVIQALNGLRADLGAKIKEIKNLNGDFKNSVEKEKEGTKKAISALEDALQHYDHADGHDKGRNDPFIVRLNVDRFVERQIDEENYLHRAYLNLESSGRELESIVVGEIQKAYNAYAGILKREADDSYNTVDLLRTGPISMAKDFEWNHFVKSDPHMVNPNMPLRKVQDIDYPGKWHPAAAEIRAGMLERKSKYLKSYTAGWYVLSPTHLHEFKSADNIYSQPPVMSLYLAEQKLGSHSGPDSGSHKFMLKGRQSGGMHRGHSWVFRAESYDTMMAWFDAIKNLTEKTGADKAEYVRKHSRSISGNSARALSISSDGLEEDEADQVPYAASINSTQMNQPVEQPRPQRPQPGGRFPSDLALPRRDQNAHSDYSSDPDQDIGSPNVMTESHFGESTRRPKTPQQDPLSRDSYDANPYALRGVATHESSPAQDRERAAQYAPMTSQQQSYQQSYQNTGYEDQRGDVFDTTQNQPSKLVDDPRPSDAVPTQTFVLPLHSEAPSHQIQPSEVSPSALHDQQDVPAAPRQFAAVETPNISGGGYNGLVPPAQSSVQDRPNSSYGEWMAPAAAGAAGAAGAGISAAATKEHLAPAQEPTSRFSTSTQPSVLTSDTDLTDNSTPPSAGLATSEAAPRKNPMTRTDTDFSVSALHVPGEFPKSTDKITKA</sequence>
<dbReference type="Pfam" id="PF20399">
    <property type="entry name" value="PH_20"/>
    <property type="match status" value="1"/>
</dbReference>
<dbReference type="PANTHER" id="PTHR31941:SF16">
    <property type="entry name" value="PHOSPHATIDYLINOSITOL 4,5-BISPHOSPHATE-BINDING PROTEIN SLM1-RELATED"/>
    <property type="match status" value="1"/>
</dbReference>
<feature type="compositionally biased region" description="Basic residues" evidence="2">
    <location>
        <begin position="94"/>
        <end position="116"/>
    </location>
</feature>
<comment type="caution">
    <text evidence="4">The sequence shown here is derived from an EMBL/GenBank/DDBJ whole genome shotgun (WGS) entry which is preliminary data.</text>
</comment>
<feature type="compositionally biased region" description="Polar residues" evidence="2">
    <location>
        <begin position="1"/>
        <end position="23"/>
    </location>
</feature>
<feature type="compositionally biased region" description="Polar residues" evidence="2">
    <location>
        <begin position="778"/>
        <end position="789"/>
    </location>
</feature>
<dbReference type="SUPFAM" id="SSF50729">
    <property type="entry name" value="PH domain-like"/>
    <property type="match status" value="1"/>
</dbReference>
<evidence type="ECO:0000256" key="2">
    <source>
        <dbReference type="SAM" id="MobiDB-lite"/>
    </source>
</evidence>
<dbReference type="SMART" id="SM00233">
    <property type="entry name" value="PH"/>
    <property type="match status" value="1"/>
</dbReference>
<reference evidence="4 5" key="1">
    <citation type="submission" date="2017-05" db="EMBL/GenBank/DDBJ databases">
        <title>Draft genome sequence of Elsinoe australis.</title>
        <authorList>
            <person name="Cheng Q."/>
        </authorList>
    </citation>
    <scope>NUCLEOTIDE SEQUENCE [LARGE SCALE GENOMIC DNA]</scope>
    <source>
        <strain evidence="4 5">NL1</strain>
    </source>
</reference>
<feature type="compositionally biased region" description="Polar residues" evidence="2">
    <location>
        <begin position="32"/>
        <end position="43"/>
    </location>
</feature>
<dbReference type="OrthoDB" id="5598057at2759"/>
<keyword evidence="5" id="KW-1185">Reference proteome</keyword>
<accession>A0A2P8A0Q4</accession>
<evidence type="ECO:0000256" key="1">
    <source>
        <dbReference type="ARBA" id="ARBA00022553"/>
    </source>
</evidence>
<feature type="region of interest" description="Disordered" evidence="2">
    <location>
        <begin position="730"/>
        <end position="751"/>
    </location>
</feature>
<feature type="region of interest" description="Disordered" evidence="2">
    <location>
        <begin position="765"/>
        <end position="789"/>
    </location>
</feature>